<comment type="caution">
    <text evidence="2">The sequence shown here is derived from an EMBL/GenBank/DDBJ whole genome shotgun (WGS) entry which is preliminary data.</text>
</comment>
<dbReference type="Proteomes" id="UP000237466">
    <property type="component" value="Unassembled WGS sequence"/>
</dbReference>
<name>A0A2S3R1R6_VIBVL</name>
<evidence type="ECO:0000313" key="3">
    <source>
        <dbReference type="Proteomes" id="UP000237466"/>
    </source>
</evidence>
<feature type="signal peptide" evidence="1">
    <location>
        <begin position="1"/>
        <end position="27"/>
    </location>
</feature>
<dbReference type="AlphaFoldDB" id="A0A2S3R1R6"/>
<dbReference type="EMBL" id="PDGH01000101">
    <property type="protein sequence ID" value="POB47058.1"/>
    <property type="molecule type" value="Genomic_DNA"/>
</dbReference>
<organism evidence="2 3">
    <name type="scientific">Vibrio vulnificus</name>
    <dbReference type="NCBI Taxonomy" id="672"/>
    <lineage>
        <taxon>Bacteria</taxon>
        <taxon>Pseudomonadati</taxon>
        <taxon>Pseudomonadota</taxon>
        <taxon>Gammaproteobacteria</taxon>
        <taxon>Vibrionales</taxon>
        <taxon>Vibrionaceae</taxon>
        <taxon>Vibrio</taxon>
    </lineage>
</organism>
<gene>
    <name evidence="2" type="ORF">CRN52_13350</name>
</gene>
<proteinExistence type="predicted"/>
<evidence type="ECO:0000256" key="1">
    <source>
        <dbReference type="SAM" id="SignalP"/>
    </source>
</evidence>
<evidence type="ECO:0000313" key="2">
    <source>
        <dbReference type="EMBL" id="POB47058.1"/>
    </source>
</evidence>
<dbReference type="RefSeq" id="WP_095665254.1">
    <property type="nucleotide sequence ID" value="NZ_PDGH01000101.1"/>
</dbReference>
<accession>A0A2S3R1R6</accession>
<feature type="chain" id="PRO_5015758748" description="Secreted protein" evidence="1">
    <location>
        <begin position="28"/>
        <end position="144"/>
    </location>
</feature>
<reference evidence="2 3" key="1">
    <citation type="journal article" date="2018" name="Front. Microbiol.">
        <title>Phylogeny of Vibrio vulnificus from the Analysis of the Core-Genome: Implications for Intra-Species Taxonomy.</title>
        <authorList>
            <person name="Roig F.J."/>
            <person name="Gonzalez-Candelas F."/>
            <person name="Sanjuan E."/>
            <person name="Fouz B."/>
            <person name="Feil E.J."/>
            <person name="Llorens C."/>
            <person name="Baker-Austin C."/>
            <person name="Oliver J.D."/>
            <person name="Danin-Poleg Y."/>
            <person name="Gibas C.J."/>
            <person name="Kashi Y."/>
            <person name="Gulig P.A."/>
            <person name="Morrison S.S."/>
            <person name="Amaro C."/>
        </authorList>
    </citation>
    <scope>NUCLEOTIDE SEQUENCE [LARGE SCALE GENOMIC DNA]</scope>
    <source>
        <strain evidence="2 3">CECT4608</strain>
    </source>
</reference>
<protein>
    <recommendedName>
        <fullName evidence="4">Secreted protein</fullName>
    </recommendedName>
</protein>
<evidence type="ECO:0008006" key="4">
    <source>
        <dbReference type="Google" id="ProtNLM"/>
    </source>
</evidence>
<sequence length="144" mass="15718">MRLNYKTLIAFSAVLIALATGSITSFAEERQTVQHGTDYIDSELQSWYSDYFTGASYISKSGEPVLAFSACASKTNIALMLASAALSTHANTTSISSYERLAKDSSYEVEIKSRASGLELNYVVLRKSQVRSAPPEICVLITQE</sequence>
<keyword evidence="1" id="KW-0732">Signal</keyword>